<dbReference type="Proteomes" id="UP000199494">
    <property type="component" value="Unassembled WGS sequence"/>
</dbReference>
<name>A0A222VT22_9PSEU</name>
<organism evidence="1 2">
    <name type="scientific">Prauserella marina</name>
    <dbReference type="NCBI Taxonomy" id="530584"/>
    <lineage>
        <taxon>Bacteria</taxon>
        <taxon>Bacillati</taxon>
        <taxon>Actinomycetota</taxon>
        <taxon>Actinomycetes</taxon>
        <taxon>Pseudonocardiales</taxon>
        <taxon>Pseudonocardiaceae</taxon>
        <taxon>Prauserella</taxon>
    </lineage>
</organism>
<evidence type="ECO:0000313" key="1">
    <source>
        <dbReference type="EMBL" id="SDD86152.1"/>
    </source>
</evidence>
<dbReference type="OrthoDB" id="9791067at2"/>
<dbReference type="Pfam" id="PF03625">
    <property type="entry name" value="DUF302"/>
    <property type="match status" value="1"/>
</dbReference>
<gene>
    <name evidence="1" type="ORF">SAMN05421630_113170</name>
</gene>
<evidence type="ECO:0000313" key="2">
    <source>
        <dbReference type="Proteomes" id="UP000199494"/>
    </source>
</evidence>
<dbReference type="AlphaFoldDB" id="A0A222VT22"/>
<dbReference type="RefSeq" id="WP_091810154.1">
    <property type="nucleotide sequence ID" value="NZ_CP016353.1"/>
</dbReference>
<dbReference type="InterPro" id="IPR005180">
    <property type="entry name" value="DUF302"/>
</dbReference>
<dbReference type="CDD" id="cd14797">
    <property type="entry name" value="DUF302"/>
    <property type="match status" value="1"/>
</dbReference>
<dbReference type="STRING" id="530584.SAMN05421630_113170"/>
<dbReference type="EMBL" id="FMZE01000013">
    <property type="protein sequence ID" value="SDD86152.1"/>
    <property type="molecule type" value="Genomic_DNA"/>
</dbReference>
<dbReference type="SUPFAM" id="SSF103247">
    <property type="entry name" value="TT1751-like"/>
    <property type="match status" value="1"/>
</dbReference>
<dbReference type="Gene3D" id="3.30.310.70">
    <property type="entry name" value="TT1751-like domain"/>
    <property type="match status" value="1"/>
</dbReference>
<sequence length="130" mass="14009">MDYGFTVRSVSGVEETLVLLRSALTAQGFELVGESDLSTVIREKVGEEIGPWVLVNVCHPDLAFQVLGLDRGMGVLVTSGIVVRAGRDATMVEALDPQVVLGLAEDMRLDPIGAEAGRRLRVALRQLPRP</sequence>
<accession>A0A222VT22</accession>
<reference evidence="1 2" key="1">
    <citation type="submission" date="2016-10" db="EMBL/GenBank/DDBJ databases">
        <authorList>
            <person name="de Groot N.N."/>
        </authorList>
    </citation>
    <scope>NUCLEOTIDE SEQUENCE [LARGE SCALE GENOMIC DNA]</scope>
    <source>
        <strain evidence="1 2">CGMCC 4.5506</strain>
    </source>
</reference>
<dbReference type="InterPro" id="IPR035923">
    <property type="entry name" value="TT1751-like_sf"/>
</dbReference>
<keyword evidence="2" id="KW-1185">Reference proteome</keyword>
<proteinExistence type="predicted"/>
<dbReference type="KEGG" id="pmad:BAY61_21045"/>
<protein>
    <submittedName>
        <fullName evidence="1">Uncharacterized conserved protein, DUF302 family</fullName>
    </submittedName>
</protein>